<reference evidence="2 3" key="1">
    <citation type="submission" date="2022-01" db="EMBL/GenBank/DDBJ databases">
        <authorList>
            <person name="Xiong W."/>
            <person name="Schranz E."/>
        </authorList>
    </citation>
    <scope>NUCLEOTIDE SEQUENCE [LARGE SCALE GENOMIC DNA]</scope>
</reference>
<dbReference type="EMBL" id="CAKMRJ010005634">
    <property type="protein sequence ID" value="CAH1449448.1"/>
    <property type="molecule type" value="Genomic_DNA"/>
</dbReference>
<feature type="transmembrane region" description="Helical" evidence="1">
    <location>
        <begin position="20"/>
        <end position="37"/>
    </location>
</feature>
<name>A0AAU9PHC7_9ASTR</name>
<evidence type="ECO:0000313" key="3">
    <source>
        <dbReference type="Proteomes" id="UP001157418"/>
    </source>
</evidence>
<keyword evidence="1" id="KW-0472">Membrane</keyword>
<sequence length="67" mass="7773">MSSPTMPLTPTTTETLMYPSPPFVAIPHPLLLCLLLNNHHHHHHHMFEKWFSDLDEDEPKGNEKGFE</sequence>
<keyword evidence="3" id="KW-1185">Reference proteome</keyword>
<dbReference type="AlphaFoldDB" id="A0AAU9PHC7"/>
<protein>
    <recommendedName>
        <fullName evidence="4">Transmembrane protein</fullName>
    </recommendedName>
</protein>
<comment type="caution">
    <text evidence="2">The sequence shown here is derived from an EMBL/GenBank/DDBJ whole genome shotgun (WGS) entry which is preliminary data.</text>
</comment>
<proteinExistence type="predicted"/>
<organism evidence="2 3">
    <name type="scientific">Lactuca virosa</name>
    <dbReference type="NCBI Taxonomy" id="75947"/>
    <lineage>
        <taxon>Eukaryota</taxon>
        <taxon>Viridiplantae</taxon>
        <taxon>Streptophyta</taxon>
        <taxon>Embryophyta</taxon>
        <taxon>Tracheophyta</taxon>
        <taxon>Spermatophyta</taxon>
        <taxon>Magnoliopsida</taxon>
        <taxon>eudicotyledons</taxon>
        <taxon>Gunneridae</taxon>
        <taxon>Pentapetalae</taxon>
        <taxon>asterids</taxon>
        <taxon>campanulids</taxon>
        <taxon>Asterales</taxon>
        <taxon>Asteraceae</taxon>
        <taxon>Cichorioideae</taxon>
        <taxon>Cichorieae</taxon>
        <taxon>Lactucinae</taxon>
        <taxon>Lactuca</taxon>
    </lineage>
</organism>
<keyword evidence="1" id="KW-1133">Transmembrane helix</keyword>
<dbReference type="Proteomes" id="UP001157418">
    <property type="component" value="Unassembled WGS sequence"/>
</dbReference>
<gene>
    <name evidence="2" type="ORF">LVIROSA_LOCUS34932</name>
</gene>
<evidence type="ECO:0008006" key="4">
    <source>
        <dbReference type="Google" id="ProtNLM"/>
    </source>
</evidence>
<evidence type="ECO:0000313" key="2">
    <source>
        <dbReference type="EMBL" id="CAH1449448.1"/>
    </source>
</evidence>
<evidence type="ECO:0000256" key="1">
    <source>
        <dbReference type="SAM" id="Phobius"/>
    </source>
</evidence>
<keyword evidence="1" id="KW-0812">Transmembrane</keyword>
<accession>A0AAU9PHC7</accession>